<dbReference type="CDD" id="cd00067">
    <property type="entry name" value="GAL4"/>
    <property type="match status" value="1"/>
</dbReference>
<dbReference type="Pfam" id="PF04082">
    <property type="entry name" value="Fungal_trans"/>
    <property type="match status" value="1"/>
</dbReference>
<feature type="region of interest" description="Disordered" evidence="7">
    <location>
        <begin position="828"/>
        <end position="880"/>
    </location>
</feature>
<dbReference type="Pfam" id="PF00172">
    <property type="entry name" value="Zn_clus"/>
    <property type="match status" value="1"/>
</dbReference>
<feature type="region of interest" description="Disordered" evidence="7">
    <location>
        <begin position="252"/>
        <end position="313"/>
    </location>
</feature>
<evidence type="ECO:0000256" key="5">
    <source>
        <dbReference type="ARBA" id="ARBA00023163"/>
    </source>
</evidence>
<feature type="region of interest" description="Disordered" evidence="7">
    <location>
        <begin position="790"/>
        <end position="812"/>
    </location>
</feature>
<protein>
    <recommendedName>
        <fullName evidence="8">Zn(2)-C6 fungal-type domain-containing protein</fullName>
    </recommendedName>
</protein>
<dbReference type="PANTHER" id="PTHR47338:SF27">
    <property type="entry name" value="ZN(II)2CYS6 TRANSCRIPTION FACTOR (EUROFUNG)"/>
    <property type="match status" value="1"/>
</dbReference>
<keyword evidence="4" id="KW-0843">Virulence</keyword>
<feature type="compositionally biased region" description="Polar residues" evidence="7">
    <location>
        <begin position="41"/>
        <end position="56"/>
    </location>
</feature>
<organism evidence="9 10">
    <name type="scientific">Zasmidium cellare</name>
    <name type="common">Wine cellar mold</name>
    <name type="synonym">Racodium cellare</name>
    <dbReference type="NCBI Taxonomy" id="395010"/>
    <lineage>
        <taxon>Eukaryota</taxon>
        <taxon>Fungi</taxon>
        <taxon>Dikarya</taxon>
        <taxon>Ascomycota</taxon>
        <taxon>Pezizomycotina</taxon>
        <taxon>Dothideomycetes</taxon>
        <taxon>Dothideomycetidae</taxon>
        <taxon>Mycosphaerellales</taxon>
        <taxon>Mycosphaerellaceae</taxon>
        <taxon>Zasmidium</taxon>
    </lineage>
</organism>
<evidence type="ECO:0000256" key="2">
    <source>
        <dbReference type="ARBA" id="ARBA00022723"/>
    </source>
</evidence>
<dbReference type="PRINTS" id="PR00755">
    <property type="entry name" value="AFLATOXINBRP"/>
</dbReference>
<sequence>MESDYNFGPPSAYGGSQSGSDYGFDTTQNLMSGNGMLGRGNFTSAPTGMPDISQNFGGLDNNGVFPSPPAQGGAALQDGQSPVIGHRHRLSVGSSGPRPSNVRQNSLGGSDSTSPSGQAQFGSDTMNDNQFGSENADPSQLTGNNSKQDEADGASAPAWSELKTKAGKERKRLPLACIACRRKKIRCSGEKPACKHCLRSRIPCVYKVTTRKAAPRTDYMAMLDKRLKRMEDRVIKIIPKDEQGILSTTGRAVVKPPLPPAPPKPGGSGKKRGAEQAFGDELEEWASGQKEAPASKEQTAAPEDKEAVNAKDPEEQNLLLEGADKLPPKDLQEHLAEVFFDYVYGQSYHLLHKPSFMRKLSQGTVPPVLMLAVCAISARFSNHPSVRTDPAFLRGESWASAARDIALRRYDTPNITILIVYLILGLHEFGTCQGGRSWMFGGMAQRMAYALQLHRDLDHDPKDRSQSEKSEITFTDREIRRRTMWSCFLMDRFNSSGTDRPIFVGEQYIRAQLPVKESYYQMEITGPTEDLEGSVPNPVEPGNGELSDAKENMGVAAYLIRLVAIWGKLINYLNQGGKERDEHPMWSEDSSFYGIKRSTEAWKEALPASLQYTPENLQNHASEKIANQFLFLHIVYNQTLLFMNRFALPTPGSRPSYPKDMPEPFIAEAARTAVEAANQISALSHEAMDHLVVAPFAGYAAFFSSTVHIHGAFSKNAQLEASSKQNLAWNVKYLTKMKKYWGMFHFVTENLRDLYRRHADAARLGGRAGKESEQAIFQYGDWFDRYPHGVSGTDYEEPSAEIKKEPGSDAVLGQKSDLQTVEEFFSKLSPPSRATQAIQQQQAARKTAKKRHSRVESKATASQQQPAQDQSSQQPAADQQVTHDLTNTQTFPEGMDNFSQQNANFPPGFQAANMMSAQQYLPQLDRQMVLNSYANANQMNMNSALLDNPNTMNLDNFDWNAFANNNGNNNTTANQNNNGFWGDPSTAWFMPFNMDPPTIGEDNGMFGGNFDWSNQFGGFGDMAAMGPTGLTPGQAVDVDTAAGQDGMGGGSGLEGFEQM</sequence>
<dbReference type="SMART" id="SM00066">
    <property type="entry name" value="GAL4"/>
    <property type="match status" value="1"/>
</dbReference>
<comment type="subcellular location">
    <subcellularLocation>
        <location evidence="1">Nucleus</location>
    </subcellularLocation>
</comment>
<evidence type="ECO:0000256" key="3">
    <source>
        <dbReference type="ARBA" id="ARBA00023015"/>
    </source>
</evidence>
<evidence type="ECO:0000313" key="10">
    <source>
        <dbReference type="Proteomes" id="UP001305779"/>
    </source>
</evidence>
<keyword evidence="5" id="KW-0804">Transcription</keyword>
<dbReference type="SMART" id="SM00906">
    <property type="entry name" value="Fungal_trans"/>
    <property type="match status" value="1"/>
</dbReference>
<feature type="compositionally biased region" description="Basic and acidic residues" evidence="7">
    <location>
        <begin position="302"/>
        <end position="313"/>
    </location>
</feature>
<evidence type="ECO:0000256" key="7">
    <source>
        <dbReference type="SAM" id="MobiDB-lite"/>
    </source>
</evidence>
<keyword evidence="2" id="KW-0479">Metal-binding</keyword>
<dbReference type="Proteomes" id="UP001305779">
    <property type="component" value="Unassembled WGS sequence"/>
</dbReference>
<feature type="compositionally biased region" description="Low complexity" evidence="7">
    <location>
        <begin position="833"/>
        <end position="845"/>
    </location>
</feature>
<evidence type="ECO:0000256" key="4">
    <source>
        <dbReference type="ARBA" id="ARBA00023026"/>
    </source>
</evidence>
<dbReference type="PROSITE" id="PS50048">
    <property type="entry name" value="ZN2_CY6_FUNGAL_2"/>
    <property type="match status" value="1"/>
</dbReference>
<gene>
    <name evidence="9" type="ORF">PRZ48_001142</name>
</gene>
<dbReference type="InterPro" id="IPR001138">
    <property type="entry name" value="Zn2Cys6_DnaBD"/>
</dbReference>
<comment type="caution">
    <text evidence="9">The sequence shown here is derived from an EMBL/GenBank/DDBJ whole genome shotgun (WGS) entry which is preliminary data.</text>
</comment>
<feature type="compositionally biased region" description="Low complexity" evidence="7">
    <location>
        <begin position="861"/>
        <end position="880"/>
    </location>
</feature>
<dbReference type="InterPro" id="IPR007219">
    <property type="entry name" value="XnlR_reg_dom"/>
</dbReference>
<evidence type="ECO:0000256" key="6">
    <source>
        <dbReference type="ARBA" id="ARBA00023242"/>
    </source>
</evidence>
<dbReference type="CDD" id="cd12148">
    <property type="entry name" value="fungal_TF_MHR"/>
    <property type="match status" value="1"/>
</dbReference>
<keyword evidence="6" id="KW-0539">Nucleus</keyword>
<evidence type="ECO:0000256" key="1">
    <source>
        <dbReference type="ARBA" id="ARBA00004123"/>
    </source>
</evidence>
<accession>A0ABR0F0P7</accession>
<dbReference type="InterPro" id="IPR050815">
    <property type="entry name" value="TF_fung"/>
</dbReference>
<dbReference type="EMBL" id="JAXOVC010000001">
    <property type="protein sequence ID" value="KAK4507407.1"/>
    <property type="molecule type" value="Genomic_DNA"/>
</dbReference>
<dbReference type="InterPro" id="IPR036864">
    <property type="entry name" value="Zn2-C6_fun-type_DNA-bd_sf"/>
</dbReference>
<feature type="compositionally biased region" description="Polar residues" evidence="7">
    <location>
        <begin position="14"/>
        <end position="32"/>
    </location>
</feature>
<proteinExistence type="predicted"/>
<keyword evidence="3" id="KW-0805">Transcription regulation</keyword>
<dbReference type="PROSITE" id="PS00463">
    <property type="entry name" value="ZN2_CY6_FUNGAL_1"/>
    <property type="match status" value="1"/>
</dbReference>
<dbReference type="SUPFAM" id="SSF57701">
    <property type="entry name" value="Zn2/Cys6 DNA-binding domain"/>
    <property type="match status" value="1"/>
</dbReference>
<evidence type="ECO:0000313" key="9">
    <source>
        <dbReference type="EMBL" id="KAK4507407.1"/>
    </source>
</evidence>
<reference evidence="9 10" key="1">
    <citation type="journal article" date="2023" name="G3 (Bethesda)">
        <title>A chromosome-level genome assembly of Zasmidium syzygii isolated from banana leaves.</title>
        <authorList>
            <person name="van Westerhoven A.C."/>
            <person name="Mehrabi R."/>
            <person name="Talebi R."/>
            <person name="Steentjes M.B.F."/>
            <person name="Corcolon B."/>
            <person name="Chong P.A."/>
            <person name="Kema G.H.J."/>
            <person name="Seidl M.F."/>
        </authorList>
    </citation>
    <scope>NUCLEOTIDE SEQUENCE [LARGE SCALE GENOMIC DNA]</scope>
    <source>
        <strain evidence="9 10">P124</strain>
    </source>
</reference>
<dbReference type="Gene3D" id="4.10.240.10">
    <property type="entry name" value="Zn(2)-C6 fungal-type DNA-binding domain"/>
    <property type="match status" value="1"/>
</dbReference>
<feature type="compositionally biased region" description="Polar residues" evidence="7">
    <location>
        <begin position="92"/>
        <end position="146"/>
    </location>
</feature>
<keyword evidence="10" id="KW-1185">Reference proteome</keyword>
<name>A0ABR0F0P7_ZASCE</name>
<feature type="domain" description="Zn(2)-C6 fungal-type" evidence="8">
    <location>
        <begin position="176"/>
        <end position="206"/>
    </location>
</feature>
<feature type="compositionally biased region" description="Pro residues" evidence="7">
    <location>
        <begin position="256"/>
        <end position="265"/>
    </location>
</feature>
<evidence type="ECO:0000259" key="8">
    <source>
        <dbReference type="PROSITE" id="PS50048"/>
    </source>
</evidence>
<dbReference type="PANTHER" id="PTHR47338">
    <property type="entry name" value="ZN(II)2CYS6 TRANSCRIPTION FACTOR (EUROFUNG)-RELATED"/>
    <property type="match status" value="1"/>
</dbReference>
<feature type="region of interest" description="Disordered" evidence="7">
    <location>
        <begin position="1"/>
        <end position="165"/>
    </location>
</feature>